<feature type="domain" description="Integrase catalytic" evidence="2">
    <location>
        <begin position="229"/>
        <end position="408"/>
    </location>
</feature>
<keyword evidence="4" id="KW-1185">Reference proteome</keyword>
<evidence type="ECO:0000259" key="2">
    <source>
        <dbReference type="PROSITE" id="PS50994"/>
    </source>
</evidence>
<dbReference type="EMBL" id="JNVN01004832">
    <property type="protein sequence ID" value="KHJ30188.1"/>
    <property type="molecule type" value="Genomic_DNA"/>
</dbReference>
<dbReference type="GO" id="GO:0005634">
    <property type="term" value="C:nucleus"/>
    <property type="evidence" value="ECO:0007669"/>
    <property type="project" value="UniProtKB-ARBA"/>
</dbReference>
<dbReference type="PANTHER" id="PTHR37984:SF7">
    <property type="entry name" value="INTEGRASE CATALYTIC DOMAIN-CONTAINING PROTEIN"/>
    <property type="match status" value="1"/>
</dbReference>
<dbReference type="InterPro" id="IPR012337">
    <property type="entry name" value="RNaseH-like_sf"/>
</dbReference>
<dbReference type="InterPro" id="IPR050951">
    <property type="entry name" value="Retrovirus_Pol_polyprotein"/>
</dbReference>
<dbReference type="Proteomes" id="UP000030854">
    <property type="component" value="Unassembled WGS sequence"/>
</dbReference>
<protein>
    <recommendedName>
        <fullName evidence="2">Integrase catalytic domain-containing protein</fullName>
    </recommendedName>
</protein>
<comment type="caution">
    <text evidence="3">The sequence shown here is derived from an EMBL/GenBank/DDBJ whole genome shotgun (WGS) entry which is preliminary data.</text>
</comment>
<dbReference type="InterPro" id="IPR001584">
    <property type="entry name" value="Integrase_cat-core"/>
</dbReference>
<evidence type="ECO:0000256" key="1">
    <source>
        <dbReference type="ARBA" id="ARBA00022884"/>
    </source>
</evidence>
<dbReference type="SUPFAM" id="SSF53098">
    <property type="entry name" value="Ribonuclease H-like"/>
    <property type="match status" value="1"/>
</dbReference>
<sequence length="658" mass="74452">MILVKELRILQLSLDPDYRSDKHLRLKLINACQNIKACQLACFKPSDTLSCLINDLQSSISTTEENKQEEAKRNFKKKLLQRFDDNTNNCIAELEGHPDETDSKESNLEFEFDTLILEKNMTTEDKEEILDVEETFSTSVGSLEESRDIFLNLADNSFINAITGKDPTASANEVDTDPKTFITTGRYSDSYFYGIVIDTGASRYSIAGHKQFLALKKISNVYLNTTNEYRGAPNRFKFNLKDLDLQFNHLILVDIMYIDNNPVLHIVDEATNFQAARWLKNFSAKHTWDAIRACWIDTYIGPPNCIVADAAKNFVSKEFHHNASSMAISMKNVPVEAHWSIGKVERYHSCIRRAYKIIVEELHGTGANKDCMLQMAVKALNDTAGPNGPVPTLLVFGAYPKMTVSDPPLPSVVQRANAIKKSMQEINKLRAKYYVNAALNHRNGPNTSSLHDLPINSDVLVWQEGSAGHSGKWDGPFKLIQITNENCKVNLPSGPTNFHSTSVRLYYQLENDYQQAGDEQVNAETVTNDEVTAPRRNEQRSCNLPLRYRDTPNLVVFFKSDETICQTSFEKSRQKEIQGLLEKGVFEYVRLSDIPLGTRIFNSRFVDEVKNKGTDKAFEKSRLVVQAFNNKGKDFVLTQSPTIQRVSQRVILALTVTL</sequence>
<organism evidence="3 4">
    <name type="scientific">Uncinula necator</name>
    <name type="common">Grape powdery mildew</name>
    <dbReference type="NCBI Taxonomy" id="52586"/>
    <lineage>
        <taxon>Eukaryota</taxon>
        <taxon>Fungi</taxon>
        <taxon>Dikarya</taxon>
        <taxon>Ascomycota</taxon>
        <taxon>Pezizomycotina</taxon>
        <taxon>Leotiomycetes</taxon>
        <taxon>Erysiphales</taxon>
        <taxon>Erysiphaceae</taxon>
        <taxon>Erysiphe</taxon>
    </lineage>
</organism>
<proteinExistence type="predicted"/>
<accession>A0A0B1NW42</accession>
<gene>
    <name evidence="3" type="ORF">EV44_g3772</name>
</gene>
<evidence type="ECO:0000313" key="4">
    <source>
        <dbReference type="Proteomes" id="UP000030854"/>
    </source>
</evidence>
<dbReference type="InterPro" id="IPR036397">
    <property type="entry name" value="RNaseH_sf"/>
</dbReference>
<dbReference type="AlphaFoldDB" id="A0A0B1NW42"/>
<dbReference type="STRING" id="52586.A0A0B1NW42"/>
<dbReference type="GO" id="GO:0015074">
    <property type="term" value="P:DNA integration"/>
    <property type="evidence" value="ECO:0007669"/>
    <property type="project" value="InterPro"/>
</dbReference>
<dbReference type="HOGENOM" id="CLU_002055_3_0_1"/>
<name>A0A0B1NW42_UNCNE</name>
<dbReference type="PANTHER" id="PTHR37984">
    <property type="entry name" value="PROTEIN CBG26694"/>
    <property type="match status" value="1"/>
</dbReference>
<dbReference type="PROSITE" id="PS50994">
    <property type="entry name" value="INTEGRASE"/>
    <property type="match status" value="1"/>
</dbReference>
<reference evidence="3 4" key="1">
    <citation type="journal article" date="2014" name="BMC Genomics">
        <title>Adaptive genomic structural variation in the grape powdery mildew pathogen, Erysiphe necator.</title>
        <authorList>
            <person name="Jones L."/>
            <person name="Riaz S."/>
            <person name="Morales-Cruz A."/>
            <person name="Amrine K.C."/>
            <person name="McGuire B."/>
            <person name="Gubler W.D."/>
            <person name="Walker M.A."/>
            <person name="Cantu D."/>
        </authorList>
    </citation>
    <scope>NUCLEOTIDE SEQUENCE [LARGE SCALE GENOMIC DNA]</scope>
    <source>
        <strain evidence="4">c</strain>
    </source>
</reference>
<dbReference type="Gene3D" id="3.30.420.10">
    <property type="entry name" value="Ribonuclease H-like superfamily/Ribonuclease H"/>
    <property type="match status" value="1"/>
</dbReference>
<keyword evidence="1" id="KW-0694">RNA-binding</keyword>
<evidence type="ECO:0000313" key="3">
    <source>
        <dbReference type="EMBL" id="KHJ30188.1"/>
    </source>
</evidence>
<dbReference type="GO" id="GO:0003723">
    <property type="term" value="F:RNA binding"/>
    <property type="evidence" value="ECO:0007669"/>
    <property type="project" value="UniProtKB-KW"/>
</dbReference>